<dbReference type="Pfam" id="PF00640">
    <property type="entry name" value="PID"/>
    <property type="match status" value="2"/>
</dbReference>
<accession>A0A8T3E3W3</accession>
<dbReference type="Gene3D" id="2.20.70.10">
    <property type="match status" value="1"/>
</dbReference>
<feature type="domain" description="PID" evidence="3">
    <location>
        <begin position="297"/>
        <end position="418"/>
    </location>
</feature>
<dbReference type="SUPFAM" id="SSF51045">
    <property type="entry name" value="WW domain"/>
    <property type="match status" value="1"/>
</dbReference>
<dbReference type="PANTHER" id="PTHR14058:SF10">
    <property type="entry name" value="AMYLOID-BETA A4 PRECURSOR PROTEIN-BINDING FAMILY B MEMBER 3"/>
    <property type="match status" value="1"/>
</dbReference>
<evidence type="ECO:0000256" key="2">
    <source>
        <dbReference type="SAM" id="MobiDB-lite"/>
    </source>
</evidence>
<dbReference type="GO" id="GO:0006355">
    <property type="term" value="P:regulation of DNA-templated transcription"/>
    <property type="evidence" value="ECO:0007669"/>
    <property type="project" value="TreeGrafter"/>
</dbReference>
<dbReference type="GO" id="GO:0005737">
    <property type="term" value="C:cytoplasm"/>
    <property type="evidence" value="ECO:0007669"/>
    <property type="project" value="TreeGrafter"/>
</dbReference>
<dbReference type="InterPro" id="IPR039576">
    <property type="entry name" value="APBB1/2/3"/>
</dbReference>
<dbReference type="PROSITE" id="PS01179">
    <property type="entry name" value="PID"/>
    <property type="match status" value="2"/>
</dbReference>
<evidence type="ECO:0000313" key="5">
    <source>
        <dbReference type="EMBL" id="KAI1902956.1"/>
    </source>
</evidence>
<protein>
    <recommendedName>
        <fullName evidence="7">Amyloid beta A4 protein-binding family B member 3</fullName>
    </recommendedName>
</protein>
<dbReference type="FunFam" id="2.20.70.10:FF:000003">
    <property type="entry name" value="amyloid beta A4 precursor protein-binding family B member 2"/>
    <property type="match status" value="1"/>
</dbReference>
<dbReference type="SUPFAM" id="SSF50729">
    <property type="entry name" value="PH domain-like"/>
    <property type="match status" value="2"/>
</dbReference>
<evidence type="ECO:0008006" key="7">
    <source>
        <dbReference type="Google" id="ProtNLM"/>
    </source>
</evidence>
<dbReference type="InterPro" id="IPR006020">
    <property type="entry name" value="PTB/PI_dom"/>
</dbReference>
<dbReference type="FunFam" id="2.30.29.30:FF:000034">
    <property type="entry name" value="amyloid beta A4 precursor protein-binding family B member 2"/>
    <property type="match status" value="1"/>
</dbReference>
<dbReference type="InterPro" id="IPR036020">
    <property type="entry name" value="WW_dom_sf"/>
</dbReference>
<feature type="domain" description="PID" evidence="3">
    <location>
        <begin position="125"/>
        <end position="260"/>
    </location>
</feature>
<organism evidence="5 6">
    <name type="scientific">Albula goreensis</name>
    <dbReference type="NCBI Taxonomy" id="1534307"/>
    <lineage>
        <taxon>Eukaryota</taxon>
        <taxon>Metazoa</taxon>
        <taxon>Chordata</taxon>
        <taxon>Craniata</taxon>
        <taxon>Vertebrata</taxon>
        <taxon>Euteleostomi</taxon>
        <taxon>Actinopterygii</taxon>
        <taxon>Neopterygii</taxon>
        <taxon>Teleostei</taxon>
        <taxon>Albuliformes</taxon>
        <taxon>Albulidae</taxon>
        <taxon>Albula</taxon>
    </lineage>
</organism>
<sequence length="485" mass="54146">MLGKDYMLAIIIVNYDDNIWNDQNLELDPDLPPGWRTIRDSTGTYYWHVPTGTTQWQHPSYSAEEDLDATNDGTSCDHKSLSVAGRRGSRARTIRSPVASINDRGSQAWQDYYFCSNTDPDSKCFAVRCLGWVEIPEEDLTPGKSSIAVNNCIQQLSHSKSEERDDAGAWGEGQDMVMVLKKDTLSLVDPMDHRLIHCQPITNIRVWGVGCNNGRDRDFAFVASDKDTCVLKCHVFHCDVPARTIAAALHETCSKIMAEKAAMPPSMSRSLTMETISPEDLPLQVDFLDAVRQRVQKFRVEYIGHLPVPRAMGMEVLNRAIESIMDTADREDWESTVIHVSDTVLSLWKGEEGEEPIWACQVRYLTFLGVGQDNHTFAVIMDGGAQRFECHVFWCEPNAGIISEAVQAACMVQYQKCLVSQTPPPRPKTWRAGSKVKRANSVDSSSFPSRHPGHSSPKGGTASVKKGMLAFFETFRNKQSAVPTP</sequence>
<dbReference type="AlphaFoldDB" id="A0A8T3E3W3"/>
<dbReference type="EMBL" id="JAERUA010000002">
    <property type="protein sequence ID" value="KAI1902956.1"/>
    <property type="molecule type" value="Genomic_DNA"/>
</dbReference>
<dbReference type="InterPro" id="IPR001202">
    <property type="entry name" value="WW_dom"/>
</dbReference>
<dbReference type="CDD" id="cd01271">
    <property type="entry name" value="PTB2_Fe65"/>
    <property type="match status" value="1"/>
</dbReference>
<dbReference type="OrthoDB" id="5969782at2759"/>
<dbReference type="FunFam" id="2.30.29.30:FF:000143">
    <property type="entry name" value="amyloid beta A4 precursor protein-binding family B member 3 isoform X2"/>
    <property type="match status" value="1"/>
</dbReference>
<comment type="caution">
    <text evidence="5">The sequence shown here is derived from an EMBL/GenBank/DDBJ whole genome shotgun (WGS) entry which is preliminary data.</text>
</comment>
<dbReference type="Gene3D" id="2.30.29.30">
    <property type="entry name" value="Pleckstrin-homology domain (PH domain)/Phosphotyrosine-binding domain (PTB)"/>
    <property type="match status" value="2"/>
</dbReference>
<dbReference type="GO" id="GO:0001540">
    <property type="term" value="F:amyloid-beta binding"/>
    <property type="evidence" value="ECO:0007669"/>
    <property type="project" value="InterPro"/>
</dbReference>
<dbReference type="InterPro" id="IPR011993">
    <property type="entry name" value="PH-like_dom_sf"/>
</dbReference>
<proteinExistence type="predicted"/>
<feature type="region of interest" description="Disordered" evidence="2">
    <location>
        <begin position="422"/>
        <end position="463"/>
    </location>
</feature>
<dbReference type="CDD" id="cd00201">
    <property type="entry name" value="WW"/>
    <property type="match status" value="1"/>
</dbReference>
<dbReference type="Proteomes" id="UP000829720">
    <property type="component" value="Unassembled WGS sequence"/>
</dbReference>
<dbReference type="PANTHER" id="PTHR14058">
    <property type="entry name" value="AMYLOID BETA A4 PRECURSOR PROTEIN-BINDING FAMILY B"/>
    <property type="match status" value="1"/>
</dbReference>
<evidence type="ECO:0000256" key="1">
    <source>
        <dbReference type="ARBA" id="ARBA00022737"/>
    </source>
</evidence>
<gene>
    <name evidence="5" type="ORF">AGOR_G00021910</name>
</gene>
<evidence type="ECO:0000259" key="4">
    <source>
        <dbReference type="PROSITE" id="PS50020"/>
    </source>
</evidence>
<dbReference type="Pfam" id="PF00397">
    <property type="entry name" value="WW"/>
    <property type="match status" value="1"/>
</dbReference>
<evidence type="ECO:0000259" key="3">
    <source>
        <dbReference type="PROSITE" id="PS01179"/>
    </source>
</evidence>
<dbReference type="SMART" id="SM00462">
    <property type="entry name" value="PTB"/>
    <property type="match status" value="2"/>
</dbReference>
<evidence type="ECO:0000313" key="6">
    <source>
        <dbReference type="Proteomes" id="UP000829720"/>
    </source>
</evidence>
<dbReference type="PROSITE" id="PS50020">
    <property type="entry name" value="WW_DOMAIN_2"/>
    <property type="match status" value="1"/>
</dbReference>
<dbReference type="SMART" id="SM00456">
    <property type="entry name" value="WW"/>
    <property type="match status" value="1"/>
</dbReference>
<keyword evidence="1" id="KW-0677">Repeat</keyword>
<keyword evidence="6" id="KW-1185">Reference proteome</keyword>
<dbReference type="PROSITE" id="PS01159">
    <property type="entry name" value="WW_DOMAIN_1"/>
    <property type="match status" value="1"/>
</dbReference>
<dbReference type="GO" id="GO:0005634">
    <property type="term" value="C:nucleus"/>
    <property type="evidence" value="ECO:0007669"/>
    <property type="project" value="TreeGrafter"/>
</dbReference>
<feature type="domain" description="WW" evidence="4">
    <location>
        <begin position="29"/>
        <end position="61"/>
    </location>
</feature>
<reference evidence="5" key="1">
    <citation type="submission" date="2021-01" db="EMBL/GenBank/DDBJ databases">
        <authorList>
            <person name="Zahm M."/>
            <person name="Roques C."/>
            <person name="Cabau C."/>
            <person name="Klopp C."/>
            <person name="Donnadieu C."/>
            <person name="Jouanno E."/>
            <person name="Lampietro C."/>
            <person name="Louis A."/>
            <person name="Herpin A."/>
            <person name="Echchiki A."/>
            <person name="Berthelot C."/>
            <person name="Parey E."/>
            <person name="Roest-Crollius H."/>
            <person name="Braasch I."/>
            <person name="Postlethwait J."/>
            <person name="Bobe J."/>
            <person name="Montfort J."/>
            <person name="Bouchez O."/>
            <person name="Begum T."/>
            <person name="Mejri S."/>
            <person name="Adams A."/>
            <person name="Chen W.-J."/>
            <person name="Guiguen Y."/>
        </authorList>
    </citation>
    <scope>NUCLEOTIDE SEQUENCE</scope>
    <source>
        <tissue evidence="5">Blood</tissue>
    </source>
</reference>
<name>A0A8T3E3W3_9TELE</name>
<dbReference type="CDD" id="cd01272">
    <property type="entry name" value="PTB1_Fe65"/>
    <property type="match status" value="1"/>
</dbReference>